<evidence type="ECO:0000313" key="15">
    <source>
        <dbReference type="Proteomes" id="UP000001880"/>
    </source>
</evidence>
<sequence length="659" mass="74126">MAKKATSSSSSKKEAARAPATQTQTQAQAAESSTLLGEVDLHLFNEGSHTRLYDKMGAHLGRVDGTAGCHFAVWAPSAREVSVVGDFNEWTPGATPLSAKGGSGIWEGFVPGLGAGTLYKYHIRAGDYEVAKADPFGFQHEVPPKTASVITDIDYTWGDSDWMASRGGRAGLDAPMSIYEVHLGSWRRDPGDPDRFLSYRELAPMLADHVSDLGYSHVELMPIMEHPFYGSWGYQVTGYFAPTSRYGTPEDFMYLVDHLHQRGIGVILDWVPAHFPSDEHGLAYFDGTHAFEHADPRQGYHPDWHSLIFNYGRHEVRSFLLSSALIWLDMYHVDGLRVDGVASMLYLDYSRKEGEWIPNKFGGRENIEAIEFLRQLNEAVYREHPEAQTIAEESTAWPGVSRPTYLGGLGFGYKWDMGWMHDTLRYLSKDAIHRKFHHNDLTFRAIYQFHENFVLPLSHDEIVHGKGSLLDQMSGDEWQKFGNLRLLLTYMYGAPGKPMLFMGGEFGQRREWNHDRSLDWHLLEHEPHAQMMNLVRQLNRVYRENPALHQLDTEAAGFSWVDGGDSENSVVTFLRHGKDGAPDVMCAFNFTPVPRENYRIGVDRGGFWRELFNSDAREFGGSGHGNMGGVEATPVTWHGRPLSITVTLPPLGALFFVAP</sequence>
<dbReference type="NCBIfam" id="TIGR01515">
    <property type="entry name" value="branching_enzym"/>
    <property type="match status" value="1"/>
</dbReference>
<evidence type="ECO:0000256" key="5">
    <source>
        <dbReference type="ARBA" id="ARBA00022600"/>
    </source>
</evidence>
<dbReference type="CAZy" id="GH13">
    <property type="family name" value="Glycoside Hydrolase Family 13"/>
</dbReference>
<dbReference type="InterPro" id="IPR017853">
    <property type="entry name" value="GH"/>
</dbReference>
<dbReference type="NCBIfam" id="NF003811">
    <property type="entry name" value="PRK05402.1"/>
    <property type="match status" value="1"/>
</dbReference>
<dbReference type="CDD" id="cd02855">
    <property type="entry name" value="E_set_GBE_prok_N"/>
    <property type="match status" value="1"/>
</dbReference>
<protein>
    <recommendedName>
        <fullName evidence="10">1,4-alpha-glucan branching enzyme GlgB</fullName>
        <ecNumber evidence="10">2.4.1.18</ecNumber>
    </recommendedName>
    <alternativeName>
        <fullName evidence="10">1,4-alpha-D-glucan:1,4-alpha-D-glucan 6-glucosyl-transferase</fullName>
    </alternativeName>
    <alternativeName>
        <fullName evidence="10">Alpha-(1-&gt;4)-glucan branching enzyme</fullName>
    </alternativeName>
    <alternativeName>
        <fullName evidence="10">Glycogen branching enzyme</fullName>
        <shortName evidence="10">BE</shortName>
    </alternativeName>
</protein>
<dbReference type="InterPro" id="IPR013780">
    <property type="entry name" value="Glyco_hydro_b"/>
</dbReference>
<dbReference type="Proteomes" id="UP000001880">
    <property type="component" value="Chromosome"/>
</dbReference>
<keyword evidence="5 10" id="KW-0321">Glycogen metabolism</keyword>
<dbReference type="InterPro" id="IPR006407">
    <property type="entry name" value="GlgB"/>
</dbReference>
<evidence type="ECO:0000256" key="1">
    <source>
        <dbReference type="ARBA" id="ARBA00000826"/>
    </source>
</evidence>
<evidence type="ECO:0000256" key="3">
    <source>
        <dbReference type="ARBA" id="ARBA00004964"/>
    </source>
</evidence>
<dbReference type="GO" id="GO:0005829">
    <property type="term" value="C:cytosol"/>
    <property type="evidence" value="ECO:0007669"/>
    <property type="project" value="TreeGrafter"/>
</dbReference>
<evidence type="ECO:0000256" key="9">
    <source>
        <dbReference type="ARBA" id="ARBA00023277"/>
    </source>
</evidence>
<evidence type="ECO:0000256" key="7">
    <source>
        <dbReference type="ARBA" id="ARBA00022679"/>
    </source>
</evidence>
<evidence type="ECO:0000313" key="14">
    <source>
        <dbReference type="EMBL" id="ACY16593.1"/>
    </source>
</evidence>
<dbReference type="GO" id="GO:0003844">
    <property type="term" value="F:1,4-alpha-glucan branching enzyme activity"/>
    <property type="evidence" value="ECO:0007669"/>
    <property type="project" value="UniProtKB-UniRule"/>
</dbReference>
<dbReference type="SUPFAM" id="SSF51011">
    <property type="entry name" value="Glycosyl hydrolase domain"/>
    <property type="match status" value="1"/>
</dbReference>
<reference evidence="14 15" key="1">
    <citation type="journal article" date="2010" name="Stand. Genomic Sci.">
        <title>Complete genome sequence of Haliangium ochraceum type strain (SMP-2).</title>
        <authorList>
            <consortium name="US DOE Joint Genome Institute (JGI-PGF)"/>
            <person name="Ivanova N."/>
            <person name="Daum C."/>
            <person name="Lang E."/>
            <person name="Abt B."/>
            <person name="Kopitz M."/>
            <person name="Saunders E."/>
            <person name="Lapidus A."/>
            <person name="Lucas S."/>
            <person name="Glavina Del Rio T."/>
            <person name="Nolan M."/>
            <person name="Tice H."/>
            <person name="Copeland A."/>
            <person name="Cheng J.F."/>
            <person name="Chen F."/>
            <person name="Bruce D."/>
            <person name="Goodwin L."/>
            <person name="Pitluck S."/>
            <person name="Mavromatis K."/>
            <person name="Pati A."/>
            <person name="Mikhailova N."/>
            <person name="Chen A."/>
            <person name="Palaniappan K."/>
            <person name="Land M."/>
            <person name="Hauser L."/>
            <person name="Chang Y.J."/>
            <person name="Jeffries C.D."/>
            <person name="Detter J.C."/>
            <person name="Brettin T."/>
            <person name="Rohde M."/>
            <person name="Goker M."/>
            <person name="Bristow J."/>
            <person name="Markowitz V."/>
            <person name="Eisen J.A."/>
            <person name="Hugenholtz P."/>
            <person name="Kyrpides N.C."/>
            <person name="Klenk H.P."/>
        </authorList>
    </citation>
    <scope>NUCLEOTIDE SEQUENCE [LARGE SCALE GENOMIC DNA]</scope>
    <source>
        <strain evidence="15">DSM 14365 / CIP 107738 / JCM 11303 / AJ 13395 / SMP-2</strain>
    </source>
</reference>
<dbReference type="InterPro" id="IPR006047">
    <property type="entry name" value="GH13_cat_dom"/>
</dbReference>
<comment type="function">
    <text evidence="2 10">Catalyzes the formation of the alpha-1,6-glucosidic linkages in glycogen by scission of a 1,4-alpha-linked oligosaccharide from growing alpha-1,4-glucan chains and the subsequent attachment of the oligosaccharide to the alpha-1,6 position.</text>
</comment>
<dbReference type="FunFam" id="3.20.20.80:FF:000003">
    <property type="entry name" value="1,4-alpha-glucan branching enzyme GlgB"/>
    <property type="match status" value="1"/>
</dbReference>
<dbReference type="UniPathway" id="UPA00164"/>
<feature type="compositionally biased region" description="Low complexity" evidence="12">
    <location>
        <begin position="17"/>
        <end position="30"/>
    </location>
</feature>
<dbReference type="PANTHER" id="PTHR43651">
    <property type="entry name" value="1,4-ALPHA-GLUCAN-BRANCHING ENZYME"/>
    <property type="match status" value="1"/>
</dbReference>
<evidence type="ECO:0000256" key="8">
    <source>
        <dbReference type="ARBA" id="ARBA00023056"/>
    </source>
</evidence>
<dbReference type="STRING" id="502025.Hoch_4095"/>
<dbReference type="HOGENOM" id="CLU_004245_4_0_7"/>
<dbReference type="InterPro" id="IPR004193">
    <property type="entry name" value="Glyco_hydro_13_N"/>
</dbReference>
<dbReference type="InterPro" id="IPR006048">
    <property type="entry name" value="A-amylase/branching_C"/>
</dbReference>
<dbReference type="Pfam" id="PF00128">
    <property type="entry name" value="Alpha-amylase"/>
    <property type="match status" value="1"/>
</dbReference>
<dbReference type="InterPro" id="IPR013783">
    <property type="entry name" value="Ig-like_fold"/>
</dbReference>
<name>D0LJL9_HALO1</name>
<evidence type="ECO:0000256" key="2">
    <source>
        <dbReference type="ARBA" id="ARBA00002953"/>
    </source>
</evidence>
<feature type="compositionally biased region" description="Low complexity" evidence="12">
    <location>
        <begin position="1"/>
        <end position="10"/>
    </location>
</feature>
<dbReference type="Pfam" id="PF02922">
    <property type="entry name" value="CBM_48"/>
    <property type="match status" value="1"/>
</dbReference>
<keyword evidence="9 10" id="KW-0119">Carbohydrate metabolism</keyword>
<feature type="active site" description="Proton donor" evidence="10 11">
    <location>
        <position position="392"/>
    </location>
</feature>
<dbReference type="CAZy" id="CBM48">
    <property type="family name" value="Carbohydrate-Binding Module Family 48"/>
</dbReference>
<evidence type="ECO:0000256" key="12">
    <source>
        <dbReference type="SAM" id="MobiDB-lite"/>
    </source>
</evidence>
<feature type="active site" description="Nucleophile" evidence="10 11">
    <location>
        <position position="339"/>
    </location>
</feature>
<dbReference type="KEGG" id="hoh:Hoch_4095"/>
<dbReference type="NCBIfam" id="NF008967">
    <property type="entry name" value="PRK12313.1"/>
    <property type="match status" value="1"/>
</dbReference>
<dbReference type="OrthoDB" id="9800174at2"/>
<dbReference type="HAMAP" id="MF_00685">
    <property type="entry name" value="GlgB"/>
    <property type="match status" value="1"/>
</dbReference>
<dbReference type="EC" id="2.4.1.18" evidence="10"/>
<dbReference type="PIRSF" id="PIRSF000463">
    <property type="entry name" value="GlgB"/>
    <property type="match status" value="1"/>
</dbReference>
<dbReference type="GO" id="GO:0005978">
    <property type="term" value="P:glycogen biosynthetic process"/>
    <property type="evidence" value="ECO:0007669"/>
    <property type="project" value="UniProtKB-UniRule"/>
</dbReference>
<evidence type="ECO:0000256" key="10">
    <source>
        <dbReference type="HAMAP-Rule" id="MF_00685"/>
    </source>
</evidence>
<comment type="subunit">
    <text evidence="10">Monomer.</text>
</comment>
<comment type="catalytic activity">
    <reaction evidence="1 10">
        <text>Transfers a segment of a (1-&gt;4)-alpha-D-glucan chain to a primary hydroxy group in a similar glucan chain.</text>
        <dbReference type="EC" id="2.4.1.18"/>
    </reaction>
</comment>
<dbReference type="SUPFAM" id="SSF51445">
    <property type="entry name" value="(Trans)glycosidases"/>
    <property type="match status" value="1"/>
</dbReference>
<proteinExistence type="inferred from homology"/>
<evidence type="ECO:0000256" key="6">
    <source>
        <dbReference type="ARBA" id="ARBA00022676"/>
    </source>
</evidence>
<dbReference type="InterPro" id="IPR044143">
    <property type="entry name" value="GlgB_N_E_set_prok"/>
</dbReference>
<dbReference type="AlphaFoldDB" id="D0LJL9"/>
<keyword evidence="7 10" id="KW-0808">Transferase</keyword>
<keyword evidence="15" id="KW-1185">Reference proteome</keyword>
<dbReference type="Pfam" id="PF02806">
    <property type="entry name" value="Alpha-amylase_C"/>
    <property type="match status" value="1"/>
</dbReference>
<feature type="region of interest" description="Disordered" evidence="12">
    <location>
        <begin position="1"/>
        <end position="31"/>
    </location>
</feature>
<dbReference type="SMART" id="SM00642">
    <property type="entry name" value="Aamy"/>
    <property type="match status" value="1"/>
</dbReference>
<accession>D0LJL9</accession>
<dbReference type="CDD" id="cd11322">
    <property type="entry name" value="AmyAc_Glg_BE"/>
    <property type="match status" value="1"/>
</dbReference>
<evidence type="ECO:0000256" key="4">
    <source>
        <dbReference type="ARBA" id="ARBA00009000"/>
    </source>
</evidence>
<evidence type="ECO:0000256" key="11">
    <source>
        <dbReference type="PIRSR" id="PIRSR000463-1"/>
    </source>
</evidence>
<dbReference type="eggNOG" id="COG0296">
    <property type="taxonomic scope" value="Bacteria"/>
</dbReference>
<dbReference type="EMBL" id="CP001804">
    <property type="protein sequence ID" value="ACY16593.1"/>
    <property type="molecule type" value="Genomic_DNA"/>
</dbReference>
<evidence type="ECO:0000259" key="13">
    <source>
        <dbReference type="SMART" id="SM00642"/>
    </source>
</evidence>
<organism evidence="14 15">
    <name type="scientific">Haliangium ochraceum (strain DSM 14365 / JCM 11303 / SMP-2)</name>
    <dbReference type="NCBI Taxonomy" id="502025"/>
    <lineage>
        <taxon>Bacteria</taxon>
        <taxon>Pseudomonadati</taxon>
        <taxon>Myxococcota</taxon>
        <taxon>Polyangia</taxon>
        <taxon>Haliangiales</taxon>
        <taxon>Kofleriaceae</taxon>
        <taxon>Haliangium</taxon>
    </lineage>
</organism>
<dbReference type="GO" id="GO:0004553">
    <property type="term" value="F:hydrolase activity, hydrolyzing O-glycosyl compounds"/>
    <property type="evidence" value="ECO:0007669"/>
    <property type="project" value="InterPro"/>
</dbReference>
<comment type="pathway">
    <text evidence="3 10">Glycan biosynthesis; glycogen biosynthesis.</text>
</comment>
<dbReference type="RefSeq" id="WP_012829191.1">
    <property type="nucleotide sequence ID" value="NC_013440.1"/>
</dbReference>
<dbReference type="Gene3D" id="2.60.40.10">
    <property type="entry name" value="Immunoglobulins"/>
    <property type="match status" value="1"/>
</dbReference>
<keyword evidence="8 10" id="KW-0320">Glycogen biosynthesis</keyword>
<dbReference type="GO" id="GO:0043169">
    <property type="term" value="F:cation binding"/>
    <property type="evidence" value="ECO:0007669"/>
    <property type="project" value="InterPro"/>
</dbReference>
<feature type="domain" description="Glycosyl hydrolase family 13 catalytic" evidence="13">
    <location>
        <begin position="180"/>
        <end position="536"/>
    </location>
</feature>
<dbReference type="PANTHER" id="PTHR43651:SF3">
    <property type="entry name" value="1,4-ALPHA-GLUCAN-BRANCHING ENZYME"/>
    <property type="match status" value="1"/>
</dbReference>
<comment type="similarity">
    <text evidence="4 10">Belongs to the glycosyl hydrolase 13 family. GlgB subfamily.</text>
</comment>
<dbReference type="InterPro" id="IPR037439">
    <property type="entry name" value="Branching_enzy"/>
</dbReference>
<dbReference type="Gene3D" id="3.20.20.80">
    <property type="entry name" value="Glycosidases"/>
    <property type="match status" value="1"/>
</dbReference>
<gene>
    <name evidence="10" type="primary">glgB</name>
    <name evidence="14" type="ordered locus">Hoch_4095</name>
</gene>
<dbReference type="FunFam" id="2.60.40.10:FF:000169">
    <property type="entry name" value="1,4-alpha-glucan branching enzyme GlgB"/>
    <property type="match status" value="1"/>
</dbReference>
<dbReference type="FunFam" id="2.60.40.1180:FF:000002">
    <property type="entry name" value="1,4-alpha-glucan branching enzyme GlgB"/>
    <property type="match status" value="1"/>
</dbReference>
<keyword evidence="6 10" id="KW-0328">Glycosyltransferase</keyword>
<dbReference type="Gene3D" id="2.60.40.1180">
    <property type="entry name" value="Golgi alpha-mannosidase II"/>
    <property type="match status" value="1"/>
</dbReference>